<reference evidence="2 3" key="1">
    <citation type="submission" date="2021-06" db="EMBL/GenBank/DDBJ databases">
        <authorList>
            <person name="Palmer J.M."/>
        </authorList>
    </citation>
    <scope>NUCLEOTIDE SEQUENCE [LARGE SCALE GENOMIC DNA]</scope>
    <source>
        <strain evidence="2 3">MEX-2019</strain>
        <tissue evidence="2">Muscle</tissue>
    </source>
</reference>
<dbReference type="EMBL" id="JAHHUM010001624">
    <property type="protein sequence ID" value="KAK5610214.1"/>
    <property type="molecule type" value="Genomic_DNA"/>
</dbReference>
<evidence type="ECO:0008006" key="4">
    <source>
        <dbReference type="Google" id="ProtNLM"/>
    </source>
</evidence>
<evidence type="ECO:0000313" key="3">
    <source>
        <dbReference type="Proteomes" id="UP001311232"/>
    </source>
</evidence>
<protein>
    <recommendedName>
        <fullName evidence="4">Secreted protein</fullName>
    </recommendedName>
</protein>
<proteinExistence type="predicted"/>
<name>A0AAV9RME1_9TELE</name>
<organism evidence="2 3">
    <name type="scientific">Crenichthys baileyi</name>
    <name type="common">White River springfish</name>
    <dbReference type="NCBI Taxonomy" id="28760"/>
    <lineage>
        <taxon>Eukaryota</taxon>
        <taxon>Metazoa</taxon>
        <taxon>Chordata</taxon>
        <taxon>Craniata</taxon>
        <taxon>Vertebrata</taxon>
        <taxon>Euteleostomi</taxon>
        <taxon>Actinopterygii</taxon>
        <taxon>Neopterygii</taxon>
        <taxon>Teleostei</taxon>
        <taxon>Neoteleostei</taxon>
        <taxon>Acanthomorphata</taxon>
        <taxon>Ovalentaria</taxon>
        <taxon>Atherinomorphae</taxon>
        <taxon>Cyprinodontiformes</taxon>
        <taxon>Goodeidae</taxon>
        <taxon>Crenichthys</taxon>
    </lineage>
</organism>
<keyword evidence="1" id="KW-1133">Transmembrane helix</keyword>
<sequence length="99" mass="11534">MFSPLSSLHVVCVEMLLLSLIVLARQCRSGGRNEESEEKRCSEELQTETNMEKIPELIKKFLKERWWVFKDSFICRAEHHGANGGIWRNLRDQLDSSDP</sequence>
<dbReference type="Proteomes" id="UP001311232">
    <property type="component" value="Unassembled WGS sequence"/>
</dbReference>
<accession>A0AAV9RME1</accession>
<comment type="caution">
    <text evidence="2">The sequence shown here is derived from an EMBL/GenBank/DDBJ whole genome shotgun (WGS) entry which is preliminary data.</text>
</comment>
<keyword evidence="3" id="KW-1185">Reference proteome</keyword>
<keyword evidence="1" id="KW-0812">Transmembrane</keyword>
<evidence type="ECO:0000256" key="1">
    <source>
        <dbReference type="SAM" id="Phobius"/>
    </source>
</evidence>
<dbReference type="AlphaFoldDB" id="A0AAV9RME1"/>
<gene>
    <name evidence="2" type="ORF">CRENBAI_009341</name>
</gene>
<keyword evidence="1" id="KW-0472">Membrane</keyword>
<evidence type="ECO:0000313" key="2">
    <source>
        <dbReference type="EMBL" id="KAK5610214.1"/>
    </source>
</evidence>
<feature type="transmembrane region" description="Helical" evidence="1">
    <location>
        <begin position="6"/>
        <end position="24"/>
    </location>
</feature>